<evidence type="ECO:0000313" key="4">
    <source>
        <dbReference type="EMBL" id="VTR96219.1"/>
    </source>
</evidence>
<dbReference type="PANTHER" id="PTHR30093:SF2">
    <property type="entry name" value="TYPE II SECRETION SYSTEM PROTEIN H"/>
    <property type="match status" value="1"/>
</dbReference>
<dbReference type="InterPro" id="IPR012902">
    <property type="entry name" value="N_methyl_site"/>
</dbReference>
<keyword evidence="2" id="KW-0472">Membrane</keyword>
<dbReference type="EMBL" id="LR593886">
    <property type="protein sequence ID" value="VTR96219.1"/>
    <property type="molecule type" value="Genomic_DNA"/>
</dbReference>
<proteinExistence type="predicted"/>
<evidence type="ECO:0000259" key="3">
    <source>
        <dbReference type="Pfam" id="PF07596"/>
    </source>
</evidence>
<dbReference type="InterPro" id="IPR045584">
    <property type="entry name" value="Pilin-like"/>
</dbReference>
<evidence type="ECO:0000313" key="5">
    <source>
        <dbReference type="Proteomes" id="UP000464178"/>
    </source>
</evidence>
<dbReference type="Gene3D" id="3.30.700.10">
    <property type="entry name" value="Glycoprotein, Type 4 Pilin"/>
    <property type="match status" value="1"/>
</dbReference>
<dbReference type="NCBIfam" id="TIGR02532">
    <property type="entry name" value="IV_pilin_GFxxxE"/>
    <property type="match status" value="1"/>
</dbReference>
<sequence>MKRSGFTLIEVIVVIAIIAILIGLLLPAVQKVRQAASRMREGNKLRQFALACHSFADAHDGQLPNAQAVAPSTGESLFQSLFPYLEMGDFGTPPTALGGPPWRPSQVRSEVDPSFSTSHGVPSTTLGGFGGDTEPAGDTSYAFNQQVFRRGATLTASLPDGTSQTIAITTHYARCGRTPFTWWMSNPTCYTFVPPSGGQQVPCWTLPDVPSHANTFADDTMADAVPPGVSKRGELTVKTFQVLPQLMDCDYRVPQALFPSGLLVALADGSVRMVQVNIETVTFWGTVSPAGGEVLGDW</sequence>
<evidence type="ECO:0000256" key="2">
    <source>
        <dbReference type="SAM" id="Phobius"/>
    </source>
</evidence>
<dbReference type="SUPFAM" id="SSF54523">
    <property type="entry name" value="Pili subunits"/>
    <property type="match status" value="1"/>
</dbReference>
<dbReference type="Pfam" id="PF07963">
    <property type="entry name" value="N_methyl"/>
    <property type="match status" value="1"/>
</dbReference>
<feature type="transmembrane region" description="Helical" evidence="2">
    <location>
        <begin position="6"/>
        <end position="29"/>
    </location>
</feature>
<dbReference type="RefSeq" id="WP_315854013.1">
    <property type="nucleotide sequence ID" value="NZ_LR593886.1"/>
</dbReference>
<dbReference type="Pfam" id="PF07596">
    <property type="entry name" value="SBP_bac_10"/>
    <property type="match status" value="1"/>
</dbReference>
<gene>
    <name evidence="4" type="ORF">SOIL9_14950</name>
</gene>
<evidence type="ECO:0000256" key="1">
    <source>
        <dbReference type="SAM" id="MobiDB-lite"/>
    </source>
</evidence>
<accession>A0A6P2D509</accession>
<name>A0A6P2D509_9BACT</name>
<dbReference type="Proteomes" id="UP000464178">
    <property type="component" value="Chromosome"/>
</dbReference>
<protein>
    <recommendedName>
        <fullName evidence="3">DUF1559 domain-containing protein</fullName>
    </recommendedName>
</protein>
<keyword evidence="2" id="KW-1133">Transmembrane helix</keyword>
<feature type="domain" description="DUF1559" evidence="3">
    <location>
        <begin position="30"/>
        <end position="88"/>
    </location>
</feature>
<dbReference type="PANTHER" id="PTHR30093">
    <property type="entry name" value="GENERAL SECRETION PATHWAY PROTEIN G"/>
    <property type="match status" value="1"/>
</dbReference>
<dbReference type="KEGG" id="gms:SOIL9_14950"/>
<keyword evidence="2" id="KW-0812">Transmembrane</keyword>
<feature type="compositionally biased region" description="Polar residues" evidence="1">
    <location>
        <begin position="114"/>
        <end position="126"/>
    </location>
</feature>
<dbReference type="AlphaFoldDB" id="A0A6P2D509"/>
<dbReference type="InterPro" id="IPR011453">
    <property type="entry name" value="DUF1559"/>
</dbReference>
<reference evidence="4 5" key="1">
    <citation type="submission" date="2019-05" db="EMBL/GenBank/DDBJ databases">
        <authorList>
            <consortium name="Science for Life Laboratories"/>
        </authorList>
    </citation>
    <scope>NUCLEOTIDE SEQUENCE [LARGE SCALE GENOMIC DNA]</scope>
    <source>
        <strain evidence="4">Soil9</strain>
    </source>
</reference>
<feature type="region of interest" description="Disordered" evidence="1">
    <location>
        <begin position="102"/>
        <end position="126"/>
    </location>
</feature>
<organism evidence="4 5">
    <name type="scientific">Gemmata massiliana</name>
    <dbReference type="NCBI Taxonomy" id="1210884"/>
    <lineage>
        <taxon>Bacteria</taxon>
        <taxon>Pseudomonadati</taxon>
        <taxon>Planctomycetota</taxon>
        <taxon>Planctomycetia</taxon>
        <taxon>Gemmatales</taxon>
        <taxon>Gemmataceae</taxon>
        <taxon>Gemmata</taxon>
    </lineage>
</organism>
<keyword evidence="5" id="KW-1185">Reference proteome</keyword>
<dbReference type="PROSITE" id="PS00409">
    <property type="entry name" value="PROKAR_NTER_METHYL"/>
    <property type="match status" value="1"/>
</dbReference>